<keyword evidence="1" id="KW-0233">DNA recombination</keyword>
<dbReference type="RefSeq" id="WP_130981356.1">
    <property type="nucleotide sequence ID" value="NZ_SISG01000001.1"/>
</dbReference>
<keyword evidence="5" id="KW-1185">Reference proteome</keyword>
<dbReference type="GO" id="GO:0003677">
    <property type="term" value="F:DNA binding"/>
    <property type="evidence" value="ECO:0007669"/>
    <property type="project" value="InterPro"/>
</dbReference>
<feature type="region of interest" description="Disordered" evidence="2">
    <location>
        <begin position="367"/>
        <end position="389"/>
    </location>
</feature>
<dbReference type="PROSITE" id="PS51898">
    <property type="entry name" value="TYR_RECOMBINASE"/>
    <property type="match status" value="1"/>
</dbReference>
<evidence type="ECO:0000313" key="5">
    <source>
        <dbReference type="Proteomes" id="UP000294194"/>
    </source>
</evidence>
<dbReference type="GO" id="GO:0015074">
    <property type="term" value="P:DNA integration"/>
    <property type="evidence" value="ECO:0007669"/>
    <property type="project" value="InterPro"/>
</dbReference>
<comment type="caution">
    <text evidence="4">The sequence shown here is derived from an EMBL/GenBank/DDBJ whole genome shotgun (WGS) entry which is preliminary data.</text>
</comment>
<evidence type="ECO:0000256" key="2">
    <source>
        <dbReference type="SAM" id="MobiDB-lite"/>
    </source>
</evidence>
<dbReference type="InterPro" id="IPR002104">
    <property type="entry name" value="Integrase_catalytic"/>
</dbReference>
<dbReference type="Pfam" id="PF00589">
    <property type="entry name" value="Phage_integrase"/>
    <property type="match status" value="1"/>
</dbReference>
<dbReference type="InterPro" id="IPR011010">
    <property type="entry name" value="DNA_brk_join_enz"/>
</dbReference>
<dbReference type="InterPro" id="IPR050090">
    <property type="entry name" value="Tyrosine_recombinase_XerCD"/>
</dbReference>
<accession>A0A4Q9GRQ5</accession>
<dbReference type="Proteomes" id="UP000294194">
    <property type="component" value="Unassembled WGS sequence"/>
</dbReference>
<evidence type="ECO:0000259" key="3">
    <source>
        <dbReference type="PROSITE" id="PS51898"/>
    </source>
</evidence>
<dbReference type="Gene3D" id="1.10.443.10">
    <property type="entry name" value="Intergrase catalytic core"/>
    <property type="match status" value="1"/>
</dbReference>
<dbReference type="PANTHER" id="PTHR30349:SF81">
    <property type="entry name" value="TYROSINE RECOMBINASE XERC"/>
    <property type="match status" value="1"/>
</dbReference>
<reference evidence="5" key="1">
    <citation type="submission" date="2019-02" db="EMBL/GenBank/DDBJ databases">
        <title>Glaciihabitans arcticus sp. nov., a psychrotolerant bacterium isolated from polar soil.</title>
        <authorList>
            <person name="Dahal R.H."/>
        </authorList>
    </citation>
    <scope>NUCLEOTIDE SEQUENCE [LARGE SCALE GENOMIC DNA]</scope>
    <source>
        <strain evidence="5">RP-3-7</strain>
    </source>
</reference>
<dbReference type="InterPro" id="IPR013762">
    <property type="entry name" value="Integrase-like_cat_sf"/>
</dbReference>
<dbReference type="GO" id="GO:0006310">
    <property type="term" value="P:DNA recombination"/>
    <property type="evidence" value="ECO:0007669"/>
    <property type="project" value="UniProtKB-KW"/>
</dbReference>
<sequence>MNKNWYERALKVDGLKFLREEEAFFVATLDAWGTQRRSAGRKLATIHQDRSAVENFAKFADRFPWQWTTADMSEYTTARIVGDVDTKAVVHSTIVGMHGAIRRYCNYLLSYGNDWASVCEERFGALPNQVCFDWNTRSHTSESEANPSVRGFSYDELATFWQASGEWVEEIDRSREKGWLAAMRDIALFKTAWAFGLRRNELRMLDISDLNYNPRIPKWGQYGKINVSYGKSSNGGQPKQRNVFLVPTHQDVIPELDRWVEKLRPQTEPGDLPALFVTERHSRVSLRLIDARFALLREFAGLPKVLTMHSLRRSYLTHIQESGLPALFAQYQAGHSHAATTARYTSPSNDYRSRVVATALSDYDRWDGQDGDHRVGVERPQGHGGPRHV</sequence>
<dbReference type="CDD" id="cd00397">
    <property type="entry name" value="DNA_BRE_C"/>
    <property type="match status" value="1"/>
</dbReference>
<name>A0A4Q9GRQ5_9MICO</name>
<evidence type="ECO:0000256" key="1">
    <source>
        <dbReference type="ARBA" id="ARBA00023172"/>
    </source>
</evidence>
<dbReference type="PANTHER" id="PTHR30349">
    <property type="entry name" value="PHAGE INTEGRASE-RELATED"/>
    <property type="match status" value="1"/>
</dbReference>
<dbReference type="EMBL" id="SISG01000001">
    <property type="protein sequence ID" value="TBN57245.1"/>
    <property type="molecule type" value="Genomic_DNA"/>
</dbReference>
<feature type="compositionally biased region" description="Basic and acidic residues" evidence="2">
    <location>
        <begin position="367"/>
        <end position="381"/>
    </location>
</feature>
<protein>
    <submittedName>
        <fullName evidence="4">Site-specific integrase</fullName>
    </submittedName>
</protein>
<dbReference type="SUPFAM" id="SSF56349">
    <property type="entry name" value="DNA breaking-rejoining enzymes"/>
    <property type="match status" value="1"/>
</dbReference>
<gene>
    <name evidence="4" type="ORF">EYE40_07445</name>
</gene>
<organism evidence="4 5">
    <name type="scientific">Glaciihabitans arcticus</name>
    <dbReference type="NCBI Taxonomy" id="2668039"/>
    <lineage>
        <taxon>Bacteria</taxon>
        <taxon>Bacillati</taxon>
        <taxon>Actinomycetota</taxon>
        <taxon>Actinomycetes</taxon>
        <taxon>Micrococcales</taxon>
        <taxon>Microbacteriaceae</taxon>
        <taxon>Glaciihabitans</taxon>
    </lineage>
</organism>
<dbReference type="AlphaFoldDB" id="A0A4Q9GRQ5"/>
<feature type="domain" description="Tyr recombinase" evidence="3">
    <location>
        <begin position="156"/>
        <end position="357"/>
    </location>
</feature>
<proteinExistence type="predicted"/>
<evidence type="ECO:0000313" key="4">
    <source>
        <dbReference type="EMBL" id="TBN57245.1"/>
    </source>
</evidence>